<evidence type="ECO:0000313" key="2">
    <source>
        <dbReference type="EMBL" id="THC87425.1"/>
    </source>
</evidence>
<sequence>MGLQREAATLDGVVVARNASYKIKVKKI</sequence>
<reference evidence="2 3" key="1">
    <citation type="submission" date="2019-03" db="EMBL/GenBank/DDBJ databases">
        <title>The genome sequence of a newly discovered highly antifungal drug resistant Aspergillus species, Aspergillus tanneri NIH 1004.</title>
        <authorList>
            <person name="Mounaud S."/>
            <person name="Singh I."/>
            <person name="Joardar V."/>
            <person name="Pakala S."/>
            <person name="Pakala S."/>
            <person name="Venepally P."/>
            <person name="Hoover J."/>
            <person name="Nierman W."/>
            <person name="Chung J."/>
            <person name="Losada L."/>
        </authorList>
    </citation>
    <scope>NUCLEOTIDE SEQUENCE [LARGE SCALE GENOMIC DNA]</scope>
    <source>
        <strain evidence="2 3">NIH1004</strain>
    </source>
</reference>
<proteinExistence type="predicted"/>
<comment type="caution">
    <text evidence="2">The sequence shown here is derived from an EMBL/GenBank/DDBJ whole genome shotgun (WGS) entry which is preliminary data.</text>
</comment>
<dbReference type="PROSITE" id="PS50965">
    <property type="entry name" value="NERD"/>
    <property type="match status" value="1"/>
</dbReference>
<protein>
    <recommendedName>
        <fullName evidence="1">NERD domain-containing protein</fullName>
    </recommendedName>
</protein>
<evidence type="ECO:0000259" key="1">
    <source>
        <dbReference type="PROSITE" id="PS50965"/>
    </source>
</evidence>
<dbReference type="EMBL" id="SOSA01001219">
    <property type="protein sequence ID" value="THC87425.1"/>
    <property type="molecule type" value="Genomic_DNA"/>
</dbReference>
<organism evidence="2 3">
    <name type="scientific">Aspergillus tanneri</name>
    <dbReference type="NCBI Taxonomy" id="1220188"/>
    <lineage>
        <taxon>Eukaryota</taxon>
        <taxon>Fungi</taxon>
        <taxon>Dikarya</taxon>
        <taxon>Ascomycota</taxon>
        <taxon>Pezizomycotina</taxon>
        <taxon>Eurotiomycetes</taxon>
        <taxon>Eurotiomycetidae</taxon>
        <taxon>Eurotiales</taxon>
        <taxon>Aspergillaceae</taxon>
        <taxon>Aspergillus</taxon>
        <taxon>Aspergillus subgen. Circumdati</taxon>
    </lineage>
</organism>
<feature type="domain" description="NERD" evidence="1">
    <location>
        <begin position="1"/>
        <end position="28"/>
    </location>
</feature>
<dbReference type="InterPro" id="IPR011528">
    <property type="entry name" value="NERD"/>
</dbReference>
<dbReference type="VEuPathDB" id="FungiDB:EYZ11_013130"/>
<dbReference type="AlphaFoldDB" id="A0A4S3IYQ1"/>
<keyword evidence="3" id="KW-1185">Reference proteome</keyword>
<evidence type="ECO:0000313" key="3">
    <source>
        <dbReference type="Proteomes" id="UP000308092"/>
    </source>
</evidence>
<name>A0A4S3IYQ1_9EURO</name>
<dbReference type="Proteomes" id="UP000308092">
    <property type="component" value="Unassembled WGS sequence"/>
</dbReference>
<accession>A0A4S3IYQ1</accession>
<gene>
    <name evidence="2" type="ORF">EYZ11_013130</name>
</gene>